<sequence>MPRLKLSEATIVDLLEALDKRRTTSTELTYIARINGVNAKVHAISQINPDVIEIAQQRDAERENGTQVGLLHGVPIALKDVFSTTDRMHTTAGFSGLLGAKSRKEAFTVRKLREQGAIILGKTSMTEWLNFRSPGIAPNGWSPTGGQCLGIFCENQDAGGSSTGSGVAVALGLSAAALGTENSGSIATPARSCGIVGLKPTVGLTSRSGVFIAGELQDSVGILSKNVMDASIVLTAIAGFDGDDPYAHGDPRDTNSTIRIPDGTDFRQYCQAGGLEGMRVAIARHIMNRDPYATAKFDEAVEVMKQLGATIVDNAQYPAWDLDVSKKHGEAWKLAIRLHLRHNVKSFLDSFETNPNDLHTLEDVMAYTSQTPWEQIEDFKMTEFDKSQELASEYSQDSDEYQDSLSLRLAMGTELAKLLDETRCDVLIAPAWTETAANIGGCPQISVPLQAYPSDAPLKRLPSGQIGNGPNIPTGILFVGRRWDDAKVITAAFAFEHETRHRTEHRPIYSPNVDIDDLIAKM</sequence>
<dbReference type="AlphaFoldDB" id="A0A6A5ZQ85"/>
<evidence type="ECO:0000259" key="1">
    <source>
        <dbReference type="Pfam" id="PF01425"/>
    </source>
</evidence>
<dbReference type="PANTHER" id="PTHR42678">
    <property type="entry name" value="AMIDASE"/>
    <property type="match status" value="1"/>
</dbReference>
<dbReference type="InterPro" id="IPR036928">
    <property type="entry name" value="AS_sf"/>
</dbReference>
<reference evidence="2" key="1">
    <citation type="journal article" date="2020" name="Stud. Mycol.">
        <title>101 Dothideomycetes genomes: a test case for predicting lifestyles and emergence of pathogens.</title>
        <authorList>
            <person name="Haridas S."/>
            <person name="Albert R."/>
            <person name="Binder M."/>
            <person name="Bloem J."/>
            <person name="Labutti K."/>
            <person name="Salamov A."/>
            <person name="Andreopoulos B."/>
            <person name="Baker S."/>
            <person name="Barry K."/>
            <person name="Bills G."/>
            <person name="Bluhm B."/>
            <person name="Cannon C."/>
            <person name="Castanera R."/>
            <person name="Culley D."/>
            <person name="Daum C."/>
            <person name="Ezra D."/>
            <person name="Gonzalez J."/>
            <person name="Henrissat B."/>
            <person name="Kuo A."/>
            <person name="Liang C."/>
            <person name="Lipzen A."/>
            <person name="Lutzoni F."/>
            <person name="Magnuson J."/>
            <person name="Mondo S."/>
            <person name="Nolan M."/>
            <person name="Ohm R."/>
            <person name="Pangilinan J."/>
            <person name="Park H.-J."/>
            <person name="Ramirez L."/>
            <person name="Alfaro M."/>
            <person name="Sun H."/>
            <person name="Tritt A."/>
            <person name="Yoshinaga Y."/>
            <person name="Zwiers L.-H."/>
            <person name="Turgeon B."/>
            <person name="Goodwin S."/>
            <person name="Spatafora J."/>
            <person name="Crous P."/>
            <person name="Grigoriev I."/>
        </authorList>
    </citation>
    <scope>NUCLEOTIDE SEQUENCE</scope>
    <source>
        <strain evidence="2">CBS 627.86</strain>
    </source>
</reference>
<dbReference type="InterPro" id="IPR023631">
    <property type="entry name" value="Amidase_dom"/>
</dbReference>
<accession>A0A6A5ZQ85</accession>
<dbReference type="EMBL" id="ML977313">
    <property type="protein sequence ID" value="KAF2121003.1"/>
    <property type="molecule type" value="Genomic_DNA"/>
</dbReference>
<dbReference type="SUPFAM" id="SSF75304">
    <property type="entry name" value="Amidase signature (AS) enzymes"/>
    <property type="match status" value="1"/>
</dbReference>
<gene>
    <name evidence="2" type="ORF">BDV96DRAFT_610008</name>
</gene>
<dbReference type="OrthoDB" id="566138at2759"/>
<evidence type="ECO:0000313" key="2">
    <source>
        <dbReference type="EMBL" id="KAF2121003.1"/>
    </source>
</evidence>
<dbReference type="Pfam" id="PF01425">
    <property type="entry name" value="Amidase"/>
    <property type="match status" value="1"/>
</dbReference>
<feature type="domain" description="Amidase" evidence="1">
    <location>
        <begin position="29"/>
        <end position="488"/>
    </location>
</feature>
<dbReference type="Proteomes" id="UP000799770">
    <property type="component" value="Unassembled WGS sequence"/>
</dbReference>
<protein>
    <submittedName>
        <fullName evidence="2">Amidase signature domain-containing protein</fullName>
    </submittedName>
</protein>
<dbReference type="PANTHER" id="PTHR42678:SF34">
    <property type="entry name" value="OS04G0183300 PROTEIN"/>
    <property type="match status" value="1"/>
</dbReference>
<evidence type="ECO:0000313" key="3">
    <source>
        <dbReference type="Proteomes" id="UP000799770"/>
    </source>
</evidence>
<dbReference type="Gene3D" id="3.90.1300.10">
    <property type="entry name" value="Amidase signature (AS) domain"/>
    <property type="match status" value="1"/>
</dbReference>
<organism evidence="2 3">
    <name type="scientific">Lophiotrema nucula</name>
    <dbReference type="NCBI Taxonomy" id="690887"/>
    <lineage>
        <taxon>Eukaryota</taxon>
        <taxon>Fungi</taxon>
        <taxon>Dikarya</taxon>
        <taxon>Ascomycota</taxon>
        <taxon>Pezizomycotina</taxon>
        <taxon>Dothideomycetes</taxon>
        <taxon>Pleosporomycetidae</taxon>
        <taxon>Pleosporales</taxon>
        <taxon>Lophiotremataceae</taxon>
        <taxon>Lophiotrema</taxon>
    </lineage>
</organism>
<name>A0A6A5ZQ85_9PLEO</name>
<keyword evidence="3" id="KW-1185">Reference proteome</keyword>
<proteinExistence type="predicted"/>